<evidence type="ECO:0000313" key="3">
    <source>
        <dbReference type="Proteomes" id="UP000305887"/>
    </source>
</evidence>
<comment type="caution">
    <text evidence="2">The sequence shown here is derived from an EMBL/GenBank/DDBJ whole genome shotgun (WGS) entry which is preliminary data.</text>
</comment>
<dbReference type="InterPro" id="IPR003615">
    <property type="entry name" value="HNH_nuc"/>
</dbReference>
<organism evidence="2 3">
    <name type="scientific">Rubellimicrobium rubrum</name>
    <dbReference type="NCBI Taxonomy" id="2585369"/>
    <lineage>
        <taxon>Bacteria</taxon>
        <taxon>Pseudomonadati</taxon>
        <taxon>Pseudomonadota</taxon>
        <taxon>Alphaproteobacteria</taxon>
        <taxon>Rhodobacterales</taxon>
        <taxon>Roseobacteraceae</taxon>
        <taxon>Rubellimicrobium</taxon>
    </lineage>
</organism>
<keyword evidence="2" id="KW-0378">Hydrolase</keyword>
<dbReference type="EMBL" id="VDFU01000038">
    <property type="protein sequence ID" value="TNC46257.1"/>
    <property type="molecule type" value="Genomic_DNA"/>
</dbReference>
<gene>
    <name evidence="2" type="ORF">FHG66_19130</name>
</gene>
<keyword evidence="2" id="KW-0540">Nuclease</keyword>
<keyword evidence="2" id="KW-0255">Endonuclease</keyword>
<dbReference type="Proteomes" id="UP000305887">
    <property type="component" value="Unassembled WGS sequence"/>
</dbReference>
<accession>A0A5C4MPG3</accession>
<evidence type="ECO:0000313" key="2">
    <source>
        <dbReference type="EMBL" id="TNC46257.1"/>
    </source>
</evidence>
<reference evidence="2 3" key="1">
    <citation type="submission" date="2019-06" db="EMBL/GenBank/DDBJ databases">
        <title>YIM 131921 draft genome.</title>
        <authorList>
            <person name="Jiang L."/>
        </authorList>
    </citation>
    <scope>NUCLEOTIDE SEQUENCE [LARGE SCALE GENOMIC DNA]</scope>
    <source>
        <strain evidence="2 3">YIM 131921</strain>
    </source>
</reference>
<feature type="domain" description="HNH nuclease" evidence="1">
    <location>
        <begin position="223"/>
        <end position="271"/>
    </location>
</feature>
<dbReference type="RefSeq" id="WP_139078654.1">
    <property type="nucleotide sequence ID" value="NZ_VDFU01000038.1"/>
</dbReference>
<sequence length="326" mass="35623">MLRIFVGVTHKPWFDFLAGIAPDEVNFWQPSGSGEFRALRPGDLFLFKLKAPWNAIAGGGVFAHASLAPLSLAWEAFGQKNGNPDAGSMRRTIAQLRRAAPLSEREDPVIGCRILTQPFFWPEELWLPEPASFAANTVAGKGYSTDNADGLALWEAVRERLALTTNLEAEGPAFPVGPGLRDPAAPFVPDPTGPRYGAPASLQRRLGQGAFRLAVTDGYGRRCAVSGERTLPILDAAHVRPYAEGGGHEVSNGLLLRTDIHRLFDLGYVTVTEKGHFAVSARLKSDFDNGVHYYAMQGKDLRAPERGFAPPAPEALRWHRENRYLG</sequence>
<dbReference type="GO" id="GO:0004519">
    <property type="term" value="F:endonuclease activity"/>
    <property type="evidence" value="ECO:0007669"/>
    <property type="project" value="UniProtKB-KW"/>
</dbReference>
<dbReference type="Pfam" id="PF13391">
    <property type="entry name" value="HNH_2"/>
    <property type="match status" value="1"/>
</dbReference>
<dbReference type="AlphaFoldDB" id="A0A5C4MPG3"/>
<name>A0A5C4MPG3_9RHOB</name>
<keyword evidence="3" id="KW-1185">Reference proteome</keyword>
<protein>
    <submittedName>
        <fullName evidence="2">HNH endonuclease</fullName>
    </submittedName>
</protein>
<proteinExistence type="predicted"/>
<dbReference type="OrthoDB" id="529575at2"/>
<evidence type="ECO:0000259" key="1">
    <source>
        <dbReference type="Pfam" id="PF13391"/>
    </source>
</evidence>